<feature type="transmembrane region" description="Helical" evidence="7">
    <location>
        <begin position="262"/>
        <end position="280"/>
    </location>
</feature>
<dbReference type="InterPro" id="IPR036259">
    <property type="entry name" value="MFS_trans_sf"/>
</dbReference>
<feature type="transmembrane region" description="Helical" evidence="7">
    <location>
        <begin position="78"/>
        <end position="99"/>
    </location>
</feature>
<dbReference type="OrthoDB" id="9775268at2"/>
<evidence type="ECO:0000256" key="3">
    <source>
        <dbReference type="ARBA" id="ARBA00022475"/>
    </source>
</evidence>
<evidence type="ECO:0000256" key="6">
    <source>
        <dbReference type="ARBA" id="ARBA00023136"/>
    </source>
</evidence>
<keyword evidence="4 7" id="KW-0812">Transmembrane</keyword>
<feature type="transmembrane region" description="Helical" evidence="7">
    <location>
        <begin position="348"/>
        <end position="368"/>
    </location>
</feature>
<comment type="subcellular location">
    <subcellularLocation>
        <location evidence="1">Cell membrane</location>
        <topology evidence="1">Multi-pass membrane protein</topology>
    </subcellularLocation>
</comment>
<evidence type="ECO:0000313" key="9">
    <source>
        <dbReference type="EMBL" id="SCC04782.1"/>
    </source>
</evidence>
<evidence type="ECO:0000256" key="2">
    <source>
        <dbReference type="ARBA" id="ARBA00022448"/>
    </source>
</evidence>
<dbReference type="Pfam" id="PF05977">
    <property type="entry name" value="MFS_3"/>
    <property type="match status" value="1"/>
</dbReference>
<feature type="transmembrane region" description="Helical" evidence="7">
    <location>
        <begin position="21"/>
        <end position="40"/>
    </location>
</feature>
<dbReference type="RefSeq" id="WP_088237063.1">
    <property type="nucleotide sequence ID" value="NZ_FMAY01000004.1"/>
</dbReference>
<evidence type="ECO:0000256" key="1">
    <source>
        <dbReference type="ARBA" id="ARBA00004651"/>
    </source>
</evidence>
<feature type="transmembrane region" description="Helical" evidence="7">
    <location>
        <begin position="46"/>
        <end position="66"/>
    </location>
</feature>
<dbReference type="InterPro" id="IPR010290">
    <property type="entry name" value="TM_effector"/>
</dbReference>
<reference evidence="10" key="1">
    <citation type="submission" date="2016-08" db="EMBL/GenBank/DDBJ databases">
        <authorList>
            <person name="Varghese N."/>
            <person name="Submissions Spin"/>
        </authorList>
    </citation>
    <scope>NUCLEOTIDE SEQUENCE [LARGE SCALE GENOMIC DNA]</scope>
    <source>
        <strain evidence="10">REICA_082</strain>
    </source>
</reference>
<dbReference type="Proteomes" id="UP000198975">
    <property type="component" value="Unassembled WGS sequence"/>
</dbReference>
<dbReference type="GO" id="GO:0022857">
    <property type="term" value="F:transmembrane transporter activity"/>
    <property type="evidence" value="ECO:0007669"/>
    <property type="project" value="InterPro"/>
</dbReference>
<sequence length="408" mass="45456">MSTSFAILKDPRFRAFFLSDIVSGFGVGMATIGANWFVLMKTGSNQYVGILLAVNVIAGFVASLFSGVITDKYNRKTVIFFTHAIRAIFLLLLFVMLSNFNFNMYYLYAFAIINGVGWTVYMSASRSFLQEILEEKKYVTGNSLLEISLQVGMFLAAAASGFIYKYFSFNAILLVNALMFVFSAIAINLIKYRAVARETNSENYTLMLRRGWSFLYENKGIFVLGVVSIVPLIVTMIYNVVLPDYVNNTLQRDSVTFGFADMSYGIGGLLSGIMMSSLAMKLDARKLISAFFVLACINLLFLSQNSFVFNLYLCSLLLGLCNSSLRILMNSLLMQTVPKDYMGRSMAVWIGISLICQCLFSLFIGSYLDQHGAMIGIVIMALMMGAGFVMFVLNQLLLSKKHPENLQG</sequence>
<dbReference type="PANTHER" id="PTHR23513">
    <property type="entry name" value="INTEGRAL MEMBRANE EFFLUX PROTEIN-RELATED"/>
    <property type="match status" value="1"/>
</dbReference>
<feature type="transmembrane region" description="Helical" evidence="7">
    <location>
        <begin position="105"/>
        <end position="124"/>
    </location>
</feature>
<evidence type="ECO:0000256" key="4">
    <source>
        <dbReference type="ARBA" id="ARBA00022692"/>
    </source>
</evidence>
<keyword evidence="2" id="KW-0813">Transport</keyword>
<feature type="transmembrane region" description="Helical" evidence="7">
    <location>
        <begin position="287"/>
        <end position="303"/>
    </location>
</feature>
<accession>A0A1C4BDF6</accession>
<keyword evidence="3" id="KW-1003">Cell membrane</keyword>
<dbReference type="CDD" id="cd06173">
    <property type="entry name" value="MFS_MefA_like"/>
    <property type="match status" value="1"/>
</dbReference>
<feature type="transmembrane region" description="Helical" evidence="7">
    <location>
        <begin position="169"/>
        <end position="190"/>
    </location>
</feature>
<keyword evidence="6 7" id="KW-0472">Membrane</keyword>
<feature type="domain" description="Major facilitator superfamily (MFS) profile" evidence="8">
    <location>
        <begin position="1"/>
        <end position="397"/>
    </location>
</feature>
<gene>
    <name evidence="9" type="ORF">GA0061071_104342</name>
</gene>
<dbReference type="EMBL" id="FMAY01000004">
    <property type="protein sequence ID" value="SCC04782.1"/>
    <property type="molecule type" value="Genomic_DNA"/>
</dbReference>
<evidence type="ECO:0000256" key="5">
    <source>
        <dbReference type="ARBA" id="ARBA00022989"/>
    </source>
</evidence>
<keyword evidence="10" id="KW-1185">Reference proteome</keyword>
<proteinExistence type="predicted"/>
<feature type="transmembrane region" description="Helical" evidence="7">
    <location>
        <begin position="220"/>
        <end position="242"/>
    </location>
</feature>
<name>A0A1C4BDF6_9ENTR</name>
<feature type="transmembrane region" description="Helical" evidence="7">
    <location>
        <begin position="144"/>
        <end position="163"/>
    </location>
</feature>
<organism evidence="9 10">
    <name type="scientific">Kosakonia oryzendophytica</name>
    <dbReference type="NCBI Taxonomy" id="1005665"/>
    <lineage>
        <taxon>Bacteria</taxon>
        <taxon>Pseudomonadati</taxon>
        <taxon>Pseudomonadota</taxon>
        <taxon>Gammaproteobacteria</taxon>
        <taxon>Enterobacterales</taxon>
        <taxon>Enterobacteriaceae</taxon>
        <taxon>Kosakonia</taxon>
    </lineage>
</organism>
<dbReference type="GO" id="GO:0005886">
    <property type="term" value="C:plasma membrane"/>
    <property type="evidence" value="ECO:0007669"/>
    <property type="project" value="UniProtKB-SubCell"/>
</dbReference>
<feature type="transmembrane region" description="Helical" evidence="7">
    <location>
        <begin position="374"/>
        <end position="393"/>
    </location>
</feature>
<dbReference type="Gene3D" id="1.20.1250.20">
    <property type="entry name" value="MFS general substrate transporter like domains"/>
    <property type="match status" value="1"/>
</dbReference>
<keyword evidence="5 7" id="KW-1133">Transmembrane helix</keyword>
<dbReference type="AlphaFoldDB" id="A0A1C4BDF6"/>
<dbReference type="PANTHER" id="PTHR23513:SF11">
    <property type="entry name" value="STAPHYLOFERRIN A TRANSPORTER"/>
    <property type="match status" value="1"/>
</dbReference>
<evidence type="ECO:0000259" key="8">
    <source>
        <dbReference type="PROSITE" id="PS50850"/>
    </source>
</evidence>
<dbReference type="InterPro" id="IPR020846">
    <property type="entry name" value="MFS_dom"/>
</dbReference>
<protein>
    <submittedName>
        <fullName evidence="9">Predicted arabinose efflux permease, MFS family</fullName>
    </submittedName>
</protein>
<evidence type="ECO:0000256" key="7">
    <source>
        <dbReference type="SAM" id="Phobius"/>
    </source>
</evidence>
<dbReference type="SUPFAM" id="SSF103473">
    <property type="entry name" value="MFS general substrate transporter"/>
    <property type="match status" value="1"/>
</dbReference>
<evidence type="ECO:0000313" key="10">
    <source>
        <dbReference type="Proteomes" id="UP000198975"/>
    </source>
</evidence>
<dbReference type="PROSITE" id="PS50850">
    <property type="entry name" value="MFS"/>
    <property type="match status" value="1"/>
</dbReference>